<dbReference type="InterPro" id="IPR001647">
    <property type="entry name" value="HTH_TetR"/>
</dbReference>
<dbReference type="GO" id="GO:0003677">
    <property type="term" value="F:DNA binding"/>
    <property type="evidence" value="ECO:0007669"/>
    <property type="project" value="UniProtKB-UniRule"/>
</dbReference>
<dbReference type="PANTHER" id="PTHR43479">
    <property type="entry name" value="ACREF/ENVCD OPERON REPRESSOR-RELATED"/>
    <property type="match status" value="1"/>
</dbReference>
<keyword evidence="7" id="KW-1185">Reference proteome</keyword>
<reference evidence="5 7" key="2">
    <citation type="submission" date="2019-04" db="EMBL/GenBank/DDBJ databases">
        <title>Genomic characterization of Staphylococcus petrasii strains.</title>
        <authorList>
            <person name="Vrbovska V."/>
            <person name="Kovarovic V."/>
            <person name="Maslanova I."/>
            <person name="Indrakova A."/>
            <person name="Petras P."/>
            <person name="Sedo O."/>
            <person name="Svec P."/>
            <person name="Fisarova L."/>
            <person name="Sedlacek I."/>
            <person name="Doskar J."/>
            <person name="Pantucek R."/>
        </authorList>
    </citation>
    <scope>NUCLEOTIDE SEQUENCE [LARGE SCALE GENOMIC DNA]</scope>
    <source>
        <strain evidence="5 7">P5404</strain>
    </source>
</reference>
<organism evidence="4 6">
    <name type="scientific">Staphylococcus petrasii</name>
    <dbReference type="NCBI Taxonomy" id="1276936"/>
    <lineage>
        <taxon>Bacteria</taxon>
        <taxon>Bacillati</taxon>
        <taxon>Bacillota</taxon>
        <taxon>Bacilli</taxon>
        <taxon>Bacillales</taxon>
        <taxon>Staphylococcaceae</taxon>
        <taxon>Staphylococcus</taxon>
    </lineage>
</organism>
<dbReference type="PROSITE" id="PS50977">
    <property type="entry name" value="HTH_TETR_2"/>
    <property type="match status" value="1"/>
</dbReference>
<evidence type="ECO:0000256" key="2">
    <source>
        <dbReference type="PROSITE-ProRule" id="PRU00335"/>
    </source>
</evidence>
<proteinExistence type="predicted"/>
<dbReference type="Proteomes" id="UP000297598">
    <property type="component" value="Unassembled WGS sequence"/>
</dbReference>
<dbReference type="Gene3D" id="1.10.357.10">
    <property type="entry name" value="Tetracycline Repressor, domain 2"/>
    <property type="match status" value="1"/>
</dbReference>
<evidence type="ECO:0000256" key="1">
    <source>
        <dbReference type="ARBA" id="ARBA00023125"/>
    </source>
</evidence>
<dbReference type="PANTHER" id="PTHR43479:SF16">
    <property type="entry name" value="HTH TETR-TYPE DOMAIN-CONTAINING PROTEIN"/>
    <property type="match status" value="1"/>
</dbReference>
<reference evidence="4 6" key="1">
    <citation type="submission" date="2018-06" db="EMBL/GenBank/DDBJ databases">
        <authorList>
            <consortium name="Pathogen Informatics"/>
            <person name="Doyle S."/>
        </authorList>
    </citation>
    <scope>NUCLEOTIDE SEQUENCE [LARGE SCALE GENOMIC DNA]</scope>
    <source>
        <strain evidence="4 6">NCTC13830</strain>
    </source>
</reference>
<dbReference type="RefSeq" id="WP_103297189.1">
    <property type="nucleotide sequence ID" value="NZ_JBHLXO010000001.1"/>
</dbReference>
<dbReference type="Proteomes" id="UP000254047">
    <property type="component" value="Unassembled WGS sequence"/>
</dbReference>
<dbReference type="GeneID" id="48901244"/>
<accession>A0A380FYD5</accession>
<evidence type="ECO:0000259" key="3">
    <source>
        <dbReference type="PROSITE" id="PS50977"/>
    </source>
</evidence>
<name>A0A380FYD5_9STAP</name>
<evidence type="ECO:0000313" key="6">
    <source>
        <dbReference type="Proteomes" id="UP000254047"/>
    </source>
</evidence>
<evidence type="ECO:0000313" key="4">
    <source>
        <dbReference type="EMBL" id="SUM42953.1"/>
    </source>
</evidence>
<protein>
    <submittedName>
        <fullName evidence="4">TetR family transcriptional regulator</fullName>
    </submittedName>
    <submittedName>
        <fullName evidence="5">TetR/AcrR family transcriptional regulator</fullName>
    </submittedName>
</protein>
<dbReference type="AlphaFoldDB" id="A0A380FYD5"/>
<sequence>MNDKDLRVIKTKKALTRSLYLLLEKEMFSNISVNKICENAQIHRTTFYKHFYDKYELLNYLLQLTHNAYFSIDIKERLNNPFQILADTFNRDEIARIELKQQGDKEFEKARHLYLIEFVKNEFKDNMHQIEIDNSVPSSLVFYVFGAVLTSFLEWERNENTTFTPKEMDELFHKLVNIKAKE</sequence>
<accession>A0A5F1B142</accession>
<feature type="DNA-binding region" description="H-T-H motif" evidence="2">
    <location>
        <begin position="32"/>
        <end position="51"/>
    </location>
</feature>
<dbReference type="EMBL" id="SRLS01000005">
    <property type="protein sequence ID" value="TGE18206.1"/>
    <property type="molecule type" value="Genomic_DNA"/>
</dbReference>
<dbReference type="EMBL" id="UHDO01000001">
    <property type="protein sequence ID" value="SUM42953.1"/>
    <property type="molecule type" value="Genomic_DNA"/>
</dbReference>
<evidence type="ECO:0000313" key="7">
    <source>
        <dbReference type="Proteomes" id="UP000297598"/>
    </source>
</evidence>
<dbReference type="InterPro" id="IPR009057">
    <property type="entry name" value="Homeodomain-like_sf"/>
</dbReference>
<dbReference type="InterPro" id="IPR050624">
    <property type="entry name" value="HTH-type_Tx_Regulator"/>
</dbReference>
<evidence type="ECO:0000313" key="5">
    <source>
        <dbReference type="EMBL" id="TGE18206.1"/>
    </source>
</evidence>
<keyword evidence="1 2" id="KW-0238">DNA-binding</keyword>
<feature type="domain" description="HTH tetR-type" evidence="3">
    <location>
        <begin position="9"/>
        <end position="69"/>
    </location>
</feature>
<gene>
    <name evidence="5" type="ORF">BJR09_04555</name>
    <name evidence="4" type="ORF">NCTC13830_00477</name>
</gene>
<dbReference type="OrthoDB" id="9810250at2"/>
<dbReference type="SUPFAM" id="SSF46689">
    <property type="entry name" value="Homeodomain-like"/>
    <property type="match status" value="1"/>
</dbReference>